<evidence type="ECO:0000313" key="3">
    <source>
        <dbReference type="Proteomes" id="UP000001058"/>
    </source>
</evidence>
<dbReference type="GeneID" id="9624011"/>
<dbReference type="EMBL" id="GL378330">
    <property type="protein sequence ID" value="EFJ50650.1"/>
    <property type="molecule type" value="Genomic_DNA"/>
</dbReference>
<dbReference type="RefSeq" id="XP_002948243.1">
    <property type="nucleotide sequence ID" value="XM_002948197.1"/>
</dbReference>
<reference evidence="2 3" key="1">
    <citation type="journal article" date="2010" name="Science">
        <title>Genomic analysis of organismal complexity in the multicellular green alga Volvox carteri.</title>
        <authorList>
            <person name="Prochnik S.E."/>
            <person name="Umen J."/>
            <person name="Nedelcu A.M."/>
            <person name="Hallmann A."/>
            <person name="Miller S.M."/>
            <person name="Nishii I."/>
            <person name="Ferris P."/>
            <person name="Kuo A."/>
            <person name="Mitros T."/>
            <person name="Fritz-Laylin L.K."/>
            <person name="Hellsten U."/>
            <person name="Chapman J."/>
            <person name="Simakov O."/>
            <person name="Rensing S.A."/>
            <person name="Terry A."/>
            <person name="Pangilinan J."/>
            <person name="Kapitonov V."/>
            <person name="Jurka J."/>
            <person name="Salamov A."/>
            <person name="Shapiro H."/>
            <person name="Schmutz J."/>
            <person name="Grimwood J."/>
            <person name="Lindquist E."/>
            <person name="Lucas S."/>
            <person name="Grigoriev I.V."/>
            <person name="Schmitt R."/>
            <person name="Kirk D."/>
            <person name="Rokhsar D.S."/>
        </authorList>
    </citation>
    <scope>NUCLEOTIDE SEQUENCE [LARGE SCALE GENOMIC DNA]</scope>
    <source>
        <strain evidence="3">f. Nagariensis / Eve</strain>
    </source>
</reference>
<keyword evidence="3" id="KW-1185">Reference proteome</keyword>
<evidence type="ECO:0000256" key="1">
    <source>
        <dbReference type="SAM" id="MobiDB-lite"/>
    </source>
</evidence>
<organism evidence="3">
    <name type="scientific">Volvox carteri f. nagariensis</name>
    <dbReference type="NCBI Taxonomy" id="3068"/>
    <lineage>
        <taxon>Eukaryota</taxon>
        <taxon>Viridiplantae</taxon>
        <taxon>Chlorophyta</taxon>
        <taxon>core chlorophytes</taxon>
        <taxon>Chlorophyceae</taxon>
        <taxon>CS clade</taxon>
        <taxon>Chlamydomonadales</taxon>
        <taxon>Volvocaceae</taxon>
        <taxon>Volvox</taxon>
    </lineage>
</organism>
<sequence length="148" mass="16532">MTTKGRAKKAKPRAKPSTVLAAFGYSRRLGFEEWVVSRMLGVLGVLGGYQMACVGKHPPLTLRNTTGSLSSQQFLESHESVHLNRENERGQEEAQEGTQTQGDLSNVPNIRSRRPRLLNTNLHAFVHRQKDRKESQAATFLSAVSCNW</sequence>
<dbReference type="AlphaFoldDB" id="D8TPP0"/>
<name>D8TPP0_VOLCA</name>
<accession>D8TPP0</accession>
<protein>
    <submittedName>
        <fullName evidence="2">Uncharacterized protein</fullName>
    </submittedName>
</protein>
<feature type="region of interest" description="Disordered" evidence="1">
    <location>
        <begin position="71"/>
        <end position="110"/>
    </location>
</feature>
<dbReference type="KEGG" id="vcn:VOLCADRAFT_88685"/>
<evidence type="ECO:0000313" key="2">
    <source>
        <dbReference type="EMBL" id="EFJ50650.1"/>
    </source>
</evidence>
<gene>
    <name evidence="2" type="ORF">VOLCADRAFT_88685</name>
</gene>
<dbReference type="InParanoid" id="D8TPP0"/>
<feature type="compositionally biased region" description="Basic and acidic residues" evidence="1">
    <location>
        <begin position="76"/>
        <end position="92"/>
    </location>
</feature>
<proteinExistence type="predicted"/>
<dbReference type="Proteomes" id="UP000001058">
    <property type="component" value="Unassembled WGS sequence"/>
</dbReference>